<feature type="domain" description="Nicotinate phosphoribosyltransferase N-terminal" evidence="11">
    <location>
        <begin position="12"/>
        <end position="141"/>
    </location>
</feature>
<keyword evidence="6 9" id="KW-0662">Pyridine nucleotide biosynthesis</keyword>
<evidence type="ECO:0000256" key="8">
    <source>
        <dbReference type="ARBA" id="ARBA00048668"/>
    </source>
</evidence>
<dbReference type="FunCoup" id="Q75BW1">
    <property type="interactions" value="223"/>
</dbReference>
<dbReference type="KEGG" id="ago:AGOS_ACR160C"/>
<dbReference type="Pfam" id="PF04095">
    <property type="entry name" value="NAPRTase"/>
    <property type="match status" value="1"/>
</dbReference>
<keyword evidence="13" id="KW-1185">Reference proteome</keyword>
<dbReference type="AlphaFoldDB" id="Q75BW1"/>
<dbReference type="GO" id="GO:0016740">
    <property type="term" value="F:transferase activity"/>
    <property type="evidence" value="ECO:0007669"/>
    <property type="project" value="UniProtKB-KW"/>
</dbReference>
<evidence type="ECO:0000256" key="5">
    <source>
        <dbReference type="ARBA" id="ARBA00022598"/>
    </source>
</evidence>
<dbReference type="Gene3D" id="3.20.140.10">
    <property type="entry name" value="nicotinate phosphoribosyltransferase"/>
    <property type="match status" value="1"/>
</dbReference>
<organism evidence="12 13">
    <name type="scientific">Eremothecium gossypii (strain ATCC 10895 / CBS 109.51 / FGSC 9923 / NRRL Y-1056)</name>
    <name type="common">Yeast</name>
    <name type="synonym">Ashbya gossypii</name>
    <dbReference type="NCBI Taxonomy" id="284811"/>
    <lineage>
        <taxon>Eukaryota</taxon>
        <taxon>Fungi</taxon>
        <taxon>Dikarya</taxon>
        <taxon>Ascomycota</taxon>
        <taxon>Saccharomycotina</taxon>
        <taxon>Saccharomycetes</taxon>
        <taxon>Saccharomycetales</taxon>
        <taxon>Saccharomycetaceae</taxon>
        <taxon>Eremothecium</taxon>
    </lineage>
</organism>
<sequence length="430" mass="48835">MTSEEAAIKSLLDTDMYKLTMHAAVYVNFPDTEVVYKYTNRSAGLSFNKAAIVWLEDQVSKLATLRFTAEEVAYLKETLPFLPAQYIDYISSPECRMDPATQVQLLHEQREGEERYDLNITVTGLWKDTILYEIHMLALISEAYFKFVDTDWVLDGQVEQAYRKTRLLLDNGLVFSEFGTRRRRSLLVQDLVLQGIAEAVADSGTGDTQFIGTSNVYFAKKYGVKPVGTVAHEWYMGIAALTDDYRNANKNAMDFWLNTFGSEQAGLVLTDTFGTDTFLPMFRPPYSDVYDGVRQDSGDPAVFTEKVAHHYLNVLHYPRFSKVICYSDSLNPEKALQYAEVARAHGMRASFGIGTNFTNDFRRHSAPDAKSEPLNIVFKLLTVNGRPAIKISDDLGKTMGDPEKVEEVKRELGYIERTWEGSDEAHRWKD</sequence>
<dbReference type="STRING" id="284811.Q75BW1"/>
<dbReference type="GeneID" id="4619694"/>
<dbReference type="InterPro" id="IPR041525">
    <property type="entry name" value="N/Namide_PRibTrfase"/>
</dbReference>
<evidence type="ECO:0000256" key="3">
    <source>
        <dbReference type="ARBA" id="ARBA00013236"/>
    </source>
</evidence>
<dbReference type="InterPro" id="IPR036068">
    <property type="entry name" value="Nicotinate_pribotase-like_C"/>
</dbReference>
<dbReference type="GO" id="GO:0034355">
    <property type="term" value="P:NAD+ biosynthetic process via the salvage pathway"/>
    <property type="evidence" value="ECO:0000318"/>
    <property type="project" value="GO_Central"/>
</dbReference>
<gene>
    <name evidence="12" type="ORF">AGOS_ACR160C</name>
</gene>
<keyword evidence="7" id="KW-0808">Transferase</keyword>
<name>Q75BW1_EREGS</name>
<dbReference type="GO" id="GO:0019358">
    <property type="term" value="P:nicotinate nucleotide salvage"/>
    <property type="evidence" value="ECO:0007669"/>
    <property type="project" value="EnsemblFungi"/>
</dbReference>
<dbReference type="GO" id="GO:0000781">
    <property type="term" value="C:chromosome, telomeric region"/>
    <property type="evidence" value="ECO:0007669"/>
    <property type="project" value="GOC"/>
</dbReference>
<dbReference type="Proteomes" id="UP000000591">
    <property type="component" value="Chromosome III"/>
</dbReference>
<dbReference type="Pfam" id="PF17767">
    <property type="entry name" value="NAPRTase_N"/>
    <property type="match status" value="1"/>
</dbReference>
<evidence type="ECO:0000256" key="4">
    <source>
        <dbReference type="ARBA" id="ARBA00022553"/>
    </source>
</evidence>
<dbReference type="PIRSF" id="PIRSF000484">
    <property type="entry name" value="NAPRT"/>
    <property type="match status" value="1"/>
</dbReference>
<dbReference type="GO" id="GO:0005829">
    <property type="term" value="C:cytosol"/>
    <property type="evidence" value="ECO:0000318"/>
    <property type="project" value="GO_Central"/>
</dbReference>
<keyword evidence="4" id="KW-0597">Phosphoprotein</keyword>
<keyword evidence="5 9" id="KW-0436">Ligase</keyword>
<evidence type="ECO:0000259" key="11">
    <source>
        <dbReference type="Pfam" id="PF17767"/>
    </source>
</evidence>
<comment type="catalytic activity">
    <reaction evidence="8 9">
        <text>5-phospho-alpha-D-ribose 1-diphosphate + nicotinate + ATP + H2O = nicotinate beta-D-ribonucleotide + ADP + phosphate + diphosphate</text>
        <dbReference type="Rhea" id="RHEA:36163"/>
        <dbReference type="ChEBI" id="CHEBI:15377"/>
        <dbReference type="ChEBI" id="CHEBI:30616"/>
        <dbReference type="ChEBI" id="CHEBI:32544"/>
        <dbReference type="ChEBI" id="CHEBI:33019"/>
        <dbReference type="ChEBI" id="CHEBI:43474"/>
        <dbReference type="ChEBI" id="CHEBI:57502"/>
        <dbReference type="ChEBI" id="CHEBI:58017"/>
        <dbReference type="ChEBI" id="CHEBI:456216"/>
        <dbReference type="EC" id="6.3.4.21"/>
    </reaction>
</comment>
<evidence type="ECO:0000256" key="6">
    <source>
        <dbReference type="ARBA" id="ARBA00022642"/>
    </source>
</evidence>
<dbReference type="InterPro" id="IPR007229">
    <property type="entry name" value="Nic_PRibTrfase-Fam"/>
</dbReference>
<evidence type="ECO:0000256" key="9">
    <source>
        <dbReference type="RuleBase" id="RU003838"/>
    </source>
</evidence>
<feature type="domain" description="Nicotinate/nicotinamide phosphoribosyltransferase" evidence="10">
    <location>
        <begin position="175"/>
        <end position="413"/>
    </location>
</feature>
<evidence type="ECO:0000256" key="2">
    <source>
        <dbReference type="ARBA" id="ARBA00010897"/>
    </source>
</evidence>
<comment type="pathway">
    <text evidence="1 9">Cofactor biosynthesis; NAD(+) biosynthesis; nicotinate D-ribonucleotide from nicotinate: step 1/1.</text>
</comment>
<dbReference type="GO" id="GO:0004516">
    <property type="term" value="F:nicotinate phosphoribosyltransferase activity"/>
    <property type="evidence" value="ECO:0000318"/>
    <property type="project" value="GO_Central"/>
</dbReference>
<dbReference type="FunFam" id="3.20.140.10:FF:000009">
    <property type="entry name" value="Nicotinate phosphoribosyltransferase"/>
    <property type="match status" value="1"/>
</dbReference>
<dbReference type="InterPro" id="IPR006406">
    <property type="entry name" value="Nic_PRibTrfase"/>
</dbReference>
<dbReference type="HOGENOM" id="CLU_030991_0_0_1"/>
<dbReference type="NCBIfam" id="TIGR01514">
    <property type="entry name" value="NAPRTase"/>
    <property type="match status" value="1"/>
</dbReference>
<dbReference type="GO" id="GO:0031509">
    <property type="term" value="P:subtelomeric heterochromatin formation"/>
    <property type="evidence" value="ECO:0007669"/>
    <property type="project" value="EnsemblFungi"/>
</dbReference>
<dbReference type="InParanoid" id="Q75BW1"/>
<reference evidence="13" key="2">
    <citation type="journal article" date="2013" name="G3 (Bethesda)">
        <title>Genomes of Ashbya fungi isolated from insects reveal four mating-type loci, numerous translocations, lack of transposons, and distinct gene duplications.</title>
        <authorList>
            <person name="Dietrich F.S."/>
            <person name="Voegeli S."/>
            <person name="Kuo S."/>
            <person name="Philippsen P."/>
        </authorList>
    </citation>
    <scope>GENOME REANNOTATION</scope>
    <source>
        <strain evidence="13">ATCC 10895 / CBS 109.51 / FGSC 9923 / NRRL Y-1056</strain>
    </source>
</reference>
<evidence type="ECO:0000256" key="1">
    <source>
        <dbReference type="ARBA" id="ARBA00004952"/>
    </source>
</evidence>
<evidence type="ECO:0000256" key="7">
    <source>
        <dbReference type="ARBA" id="ARBA00022679"/>
    </source>
</evidence>
<comment type="PTM">
    <text evidence="9">Transiently phosphorylated on a His residue during the reaction cycle. Phosphorylation strongly increases the affinity for substrates and increases the rate of nicotinate D-ribonucleotide production. Dephosphorylation regenerates the low-affinity form of the enzyme, leading to product release.</text>
</comment>
<dbReference type="InterPro" id="IPR040727">
    <property type="entry name" value="NAPRTase_N"/>
</dbReference>
<dbReference type="HAMAP" id="MF_00570">
    <property type="entry name" value="NAPRTase"/>
    <property type="match status" value="1"/>
</dbReference>
<dbReference type="EMBL" id="AE016816">
    <property type="protein sequence ID" value="AAS51386.1"/>
    <property type="molecule type" value="Genomic_DNA"/>
</dbReference>
<proteinExistence type="inferred from homology"/>
<dbReference type="PANTHER" id="PTHR11098:SF1">
    <property type="entry name" value="NICOTINATE PHOSPHORIBOSYLTRANSFERASE"/>
    <property type="match status" value="1"/>
</dbReference>
<dbReference type="GO" id="GO:0000183">
    <property type="term" value="P:rDNA heterochromatin formation"/>
    <property type="evidence" value="ECO:0007669"/>
    <property type="project" value="EnsemblFungi"/>
</dbReference>
<dbReference type="SUPFAM" id="SSF54675">
    <property type="entry name" value="Nicotinate/Quinolinate PRTase N-terminal domain-like"/>
    <property type="match status" value="1"/>
</dbReference>
<dbReference type="UniPathway" id="UPA00253">
    <property type="reaction ID" value="UER00457"/>
</dbReference>
<dbReference type="GO" id="GO:0005634">
    <property type="term" value="C:nucleus"/>
    <property type="evidence" value="ECO:0007669"/>
    <property type="project" value="EnsemblFungi"/>
</dbReference>
<accession>Q75BW1</accession>
<evidence type="ECO:0000313" key="13">
    <source>
        <dbReference type="Proteomes" id="UP000000591"/>
    </source>
</evidence>
<dbReference type="OMA" id="IEHCLEY"/>
<dbReference type="SUPFAM" id="SSF51690">
    <property type="entry name" value="Nicotinate/Quinolinate PRTase C-terminal domain-like"/>
    <property type="match status" value="1"/>
</dbReference>
<dbReference type="OrthoDB" id="193380at2759"/>
<comment type="similarity">
    <text evidence="2 9">Belongs to the NAPRTase family.</text>
</comment>
<dbReference type="RefSeq" id="NP_983562.1">
    <property type="nucleotide sequence ID" value="NM_208915.1"/>
</dbReference>
<evidence type="ECO:0000313" key="12">
    <source>
        <dbReference type="EMBL" id="AAS51386.1"/>
    </source>
</evidence>
<evidence type="ECO:0000259" key="10">
    <source>
        <dbReference type="Pfam" id="PF04095"/>
    </source>
</evidence>
<reference evidence="12 13" key="1">
    <citation type="journal article" date="2004" name="Science">
        <title>The Ashbya gossypii genome as a tool for mapping the ancient Saccharomyces cerevisiae genome.</title>
        <authorList>
            <person name="Dietrich F.S."/>
            <person name="Voegeli S."/>
            <person name="Brachat S."/>
            <person name="Lerch A."/>
            <person name="Gates K."/>
            <person name="Steiner S."/>
            <person name="Mohr C."/>
            <person name="Pohlmann R."/>
            <person name="Luedi P."/>
            <person name="Choi S."/>
            <person name="Wing R.A."/>
            <person name="Flavier A."/>
            <person name="Gaffney T.D."/>
            <person name="Philippsen P."/>
        </authorList>
    </citation>
    <scope>NUCLEOTIDE SEQUENCE [LARGE SCALE GENOMIC DNA]</scope>
    <source>
        <strain evidence="13">ATCC 10895 / CBS 109.51 / FGSC 9923 / NRRL Y-1056</strain>
    </source>
</reference>
<dbReference type="EC" id="6.3.4.21" evidence="3 9"/>
<comment type="function">
    <text evidence="9">Catalyzes the synthesis of beta-nicotinate D-ribonucleotide from nicotinate and 5-phospho-D-ribose 1-phosphate at the expense of ATP.</text>
</comment>
<protein>
    <recommendedName>
        <fullName evidence="3 9">Nicotinate phosphoribosyltransferase</fullName>
        <ecNumber evidence="3 9">6.3.4.21</ecNumber>
    </recommendedName>
</protein>
<dbReference type="PANTHER" id="PTHR11098">
    <property type="entry name" value="NICOTINATE PHOSPHORIBOSYLTRANSFERASE"/>
    <property type="match status" value="1"/>
</dbReference>
<dbReference type="eggNOG" id="KOG2511">
    <property type="taxonomic scope" value="Eukaryota"/>
</dbReference>